<dbReference type="InterPro" id="IPR036779">
    <property type="entry name" value="LysM_dom_sf"/>
</dbReference>
<protein>
    <recommendedName>
        <fullName evidence="3">LysM domain-containing protein</fullName>
    </recommendedName>
</protein>
<dbReference type="Proteomes" id="UP000660339">
    <property type="component" value="Unassembled WGS sequence"/>
</dbReference>
<dbReference type="EMBL" id="BONJ01000026">
    <property type="protein sequence ID" value="GIG16326.1"/>
    <property type="molecule type" value="Genomic_DNA"/>
</dbReference>
<keyword evidence="2" id="KW-1133">Transmembrane helix</keyword>
<dbReference type="SMART" id="SM00257">
    <property type="entry name" value="LysM"/>
    <property type="match status" value="1"/>
</dbReference>
<feature type="transmembrane region" description="Helical" evidence="2">
    <location>
        <begin position="66"/>
        <end position="90"/>
    </location>
</feature>
<organism evidence="4 5">
    <name type="scientific">Catellatospora methionotrophica</name>
    <dbReference type="NCBI Taxonomy" id="121620"/>
    <lineage>
        <taxon>Bacteria</taxon>
        <taxon>Bacillati</taxon>
        <taxon>Actinomycetota</taxon>
        <taxon>Actinomycetes</taxon>
        <taxon>Micromonosporales</taxon>
        <taxon>Micromonosporaceae</taxon>
        <taxon>Catellatospora</taxon>
    </lineage>
</organism>
<evidence type="ECO:0000313" key="5">
    <source>
        <dbReference type="Proteomes" id="UP000660339"/>
    </source>
</evidence>
<evidence type="ECO:0000256" key="1">
    <source>
        <dbReference type="SAM" id="MobiDB-lite"/>
    </source>
</evidence>
<dbReference type="CDD" id="cd00118">
    <property type="entry name" value="LysM"/>
    <property type="match status" value="1"/>
</dbReference>
<dbReference type="Gene3D" id="3.10.350.10">
    <property type="entry name" value="LysM domain"/>
    <property type="match status" value="1"/>
</dbReference>
<proteinExistence type="predicted"/>
<name>A0A8J3LJF7_9ACTN</name>
<feature type="region of interest" description="Disordered" evidence="1">
    <location>
        <begin position="285"/>
        <end position="365"/>
    </location>
</feature>
<feature type="transmembrane region" description="Helical" evidence="2">
    <location>
        <begin position="12"/>
        <end position="36"/>
    </location>
</feature>
<sequence>MAPVRRNRPHWTLRLFAGLAALTGIVAIVAGVPVLLVELAGNPLPRHLPTLDELGTALTSPDNGDLFLRVLTLAGWAAWATFTLSILIEIGARISGRRAARLPGLGLQQRAATVLVGALIAVFAGASVATAALPALPGPSPTRAVAAAPYAGVVAVPRVAPALAYAPPALPQAAPAALAAPAAAAPAPAAVTAAALYQRYQAPPPRQRVERAVYVVKKGDYLGCIAQRFTGDFDRYQQLVALNPQLIRNPNQIEPGWRIVLPADAHDRGQIRHATGRLLLPAVETPAPQQPATPPPPATPPSPATPPPVTPSAQASPPPASPAPSKAAPTKAAPPAAAPSAAAPSPSVVPAPATRPNIVPLDETDPGTGKVKVLAAGAGLALAGVLAGHVVVRRRIRRLHRMRVGRRRGVGGVRSPLGYRSREVPPRHRATERLDAGLRQLTAGLRGRSPWEMPDIAAAWEHGGDLAIILAAPCADPPEPFDVQWPNTWSLAASSWLPDRVDTPSLLPGLLKIGSWPQGGELFVDGERTGLLTLLGDPQRCDDLLRYLVAEAATATWTDEATVTVAGLSNADMRALGSLSDRVRTSSSVSDALSRIGRRAAANAAVLHDSQTADMPTARINNVTGDAWGIQLLFIADPWGEHTEQLRDLDALLADLGRVGIAVIATHPTGTRWSATISSDGGVHMSWLAVTDITACELTSARLAAHVAGLAQVARVPVQTTSGPRHRLR</sequence>
<keyword evidence="5" id="KW-1185">Reference proteome</keyword>
<reference evidence="4" key="1">
    <citation type="submission" date="2021-01" db="EMBL/GenBank/DDBJ databases">
        <title>Whole genome shotgun sequence of Catellatospora methionotrophica NBRC 14553.</title>
        <authorList>
            <person name="Komaki H."/>
            <person name="Tamura T."/>
        </authorList>
    </citation>
    <scope>NUCLEOTIDE SEQUENCE</scope>
    <source>
        <strain evidence="4">NBRC 14553</strain>
    </source>
</reference>
<comment type="caution">
    <text evidence="4">The sequence shown here is derived from an EMBL/GenBank/DDBJ whole genome shotgun (WGS) entry which is preliminary data.</text>
</comment>
<evidence type="ECO:0000259" key="3">
    <source>
        <dbReference type="PROSITE" id="PS51782"/>
    </source>
</evidence>
<feature type="transmembrane region" description="Helical" evidence="2">
    <location>
        <begin position="111"/>
        <end position="133"/>
    </location>
</feature>
<feature type="compositionally biased region" description="Low complexity" evidence="1">
    <location>
        <begin position="323"/>
        <end position="354"/>
    </location>
</feature>
<keyword evidence="2" id="KW-0812">Transmembrane</keyword>
<dbReference type="RefSeq" id="WP_166385411.1">
    <property type="nucleotide sequence ID" value="NZ_BAAATT010000003.1"/>
</dbReference>
<feature type="compositionally biased region" description="Pro residues" evidence="1">
    <location>
        <begin position="288"/>
        <end position="322"/>
    </location>
</feature>
<evidence type="ECO:0000313" key="4">
    <source>
        <dbReference type="EMBL" id="GIG16326.1"/>
    </source>
</evidence>
<feature type="domain" description="LysM" evidence="3">
    <location>
        <begin position="212"/>
        <end position="261"/>
    </location>
</feature>
<dbReference type="InterPro" id="IPR018392">
    <property type="entry name" value="LysM"/>
</dbReference>
<dbReference type="SUPFAM" id="SSF54106">
    <property type="entry name" value="LysM domain"/>
    <property type="match status" value="1"/>
</dbReference>
<evidence type="ECO:0000256" key="2">
    <source>
        <dbReference type="SAM" id="Phobius"/>
    </source>
</evidence>
<gene>
    <name evidence="4" type="ORF">Cme02nite_46580</name>
</gene>
<keyword evidence="2" id="KW-0472">Membrane</keyword>
<accession>A0A8J3LJF7</accession>
<dbReference type="Pfam" id="PF01476">
    <property type="entry name" value="LysM"/>
    <property type="match status" value="1"/>
</dbReference>
<dbReference type="AlphaFoldDB" id="A0A8J3LJF7"/>
<dbReference type="PROSITE" id="PS51782">
    <property type="entry name" value="LYSM"/>
    <property type="match status" value="1"/>
</dbReference>